<gene>
    <name evidence="5" type="ORF">MMAN_43500</name>
</gene>
<dbReference type="EMBL" id="AP022590">
    <property type="protein sequence ID" value="BBY40216.1"/>
    <property type="molecule type" value="Genomic_DNA"/>
</dbReference>
<evidence type="ECO:0000256" key="2">
    <source>
        <dbReference type="ARBA" id="ARBA00023136"/>
    </source>
</evidence>
<dbReference type="PANTHER" id="PTHR37042:SF4">
    <property type="entry name" value="OUTER MEMBRANE PROTEIN RV1973"/>
    <property type="match status" value="1"/>
</dbReference>
<keyword evidence="4" id="KW-1133">Transmembrane helix</keyword>
<evidence type="ECO:0000256" key="4">
    <source>
        <dbReference type="SAM" id="Phobius"/>
    </source>
</evidence>
<evidence type="ECO:0000313" key="5">
    <source>
        <dbReference type="EMBL" id="BBY40216.1"/>
    </source>
</evidence>
<dbReference type="PANTHER" id="PTHR37042">
    <property type="entry name" value="OUTER MEMBRANE PROTEIN RV1973"/>
    <property type="match status" value="1"/>
</dbReference>
<dbReference type="Proteomes" id="UP000465812">
    <property type="component" value="Chromosome"/>
</dbReference>
<reference evidence="5 6" key="1">
    <citation type="journal article" date="2019" name="Emerg. Microbes Infect.">
        <title>Comprehensive subspecies identification of 175 nontuberculous mycobacteria species based on 7547 genomic profiles.</title>
        <authorList>
            <person name="Matsumoto Y."/>
            <person name="Kinjo T."/>
            <person name="Motooka D."/>
            <person name="Nabeya D."/>
            <person name="Jung N."/>
            <person name="Uechi K."/>
            <person name="Horii T."/>
            <person name="Iida T."/>
            <person name="Fujita J."/>
            <person name="Nakamura S."/>
        </authorList>
    </citation>
    <scope>NUCLEOTIDE SEQUENCE [LARGE SCALE GENOMIC DNA]</scope>
    <source>
        <strain evidence="5 6">JCM 18113</strain>
    </source>
</reference>
<accession>A0ABM7JXR7</accession>
<keyword evidence="4" id="KW-0812">Transmembrane</keyword>
<keyword evidence="6" id="KW-1185">Reference proteome</keyword>
<feature type="region of interest" description="Disordered" evidence="3">
    <location>
        <begin position="1"/>
        <end position="52"/>
    </location>
</feature>
<evidence type="ECO:0000256" key="3">
    <source>
        <dbReference type="SAM" id="MobiDB-lite"/>
    </source>
</evidence>
<sequence>MKQPPAIAVAEADEAGYDATPAVASPAGDGEAADPAEPEEACDGDQDTPDEQHCRGRNLRCRNAVRGVAAGVLAVVLAGAGYEGWLLFQHHQKQVAAEQALDAAKKYILTLTSVDNNAIDKNFADVLDGSTGEFKDMYTKSSAQLRQTLIDNKAAAHGNVIDAAVQSANQDKVDVVLFVDQSVSNGAAPTPQLDRSRVKMTMEKVDGRWLASKVELP</sequence>
<keyword evidence="2 4" id="KW-0472">Membrane</keyword>
<evidence type="ECO:0000256" key="1">
    <source>
        <dbReference type="ARBA" id="ARBA00004370"/>
    </source>
</evidence>
<protein>
    <recommendedName>
        <fullName evidence="7">Mce protein</fullName>
    </recommendedName>
</protein>
<name>A0ABM7JXR7_MYCNT</name>
<evidence type="ECO:0008006" key="7">
    <source>
        <dbReference type="Google" id="ProtNLM"/>
    </source>
</evidence>
<proteinExistence type="predicted"/>
<comment type="subcellular location">
    <subcellularLocation>
        <location evidence="1">Membrane</location>
    </subcellularLocation>
</comment>
<feature type="transmembrane region" description="Helical" evidence="4">
    <location>
        <begin position="67"/>
        <end position="88"/>
    </location>
</feature>
<feature type="compositionally biased region" description="Acidic residues" evidence="3">
    <location>
        <begin position="31"/>
        <end position="49"/>
    </location>
</feature>
<evidence type="ECO:0000313" key="6">
    <source>
        <dbReference type="Proteomes" id="UP000465812"/>
    </source>
</evidence>
<organism evidence="5 6">
    <name type="scientific">Mycobacterium mantenii</name>
    <dbReference type="NCBI Taxonomy" id="560555"/>
    <lineage>
        <taxon>Bacteria</taxon>
        <taxon>Bacillati</taxon>
        <taxon>Actinomycetota</taxon>
        <taxon>Actinomycetes</taxon>
        <taxon>Mycobacteriales</taxon>
        <taxon>Mycobacteriaceae</taxon>
        <taxon>Mycobacterium</taxon>
        <taxon>Mycobacterium avium complex (MAC)</taxon>
    </lineage>
</organism>